<evidence type="ECO:0000313" key="1">
    <source>
        <dbReference type="EMBL" id="MBS0031162.1"/>
    </source>
</evidence>
<dbReference type="EMBL" id="JAGTXB010000020">
    <property type="protein sequence ID" value="MBS0031162.1"/>
    <property type="molecule type" value="Genomic_DNA"/>
</dbReference>
<accession>A0ABS5J7H1</accession>
<sequence>MPFVQIYLGAHLTAKNKKDISLSVHQSLQDHFNIPAADYFQVIHVQQPEDLLYPDSYFDVPHTNNLLYIRITARSGRTVEMKEALYKSIAGRIAATTPVKEEDVVIVLVENELADWSFGRGIAQMVVK</sequence>
<dbReference type="Gene3D" id="3.30.429.10">
    <property type="entry name" value="Macrophage Migration Inhibitory Factor"/>
    <property type="match status" value="1"/>
</dbReference>
<dbReference type="Pfam" id="PF14552">
    <property type="entry name" value="Tautomerase_2"/>
    <property type="match status" value="1"/>
</dbReference>
<reference evidence="1 2" key="1">
    <citation type="submission" date="2021-04" db="EMBL/GenBank/DDBJ databases">
        <title>Chitinophaga sp. nov., isolated from the rhizosphere soil.</title>
        <authorList>
            <person name="He S."/>
        </authorList>
    </citation>
    <scope>NUCLEOTIDE SEQUENCE [LARGE SCALE GENOMIC DNA]</scope>
    <source>
        <strain evidence="1 2">2R12</strain>
    </source>
</reference>
<name>A0ABS5J7H1_9BACT</name>
<dbReference type="PANTHER" id="PTHR38460:SF1">
    <property type="entry name" value="TAUTOMERASE YOLI-RELATED"/>
    <property type="match status" value="1"/>
</dbReference>
<protein>
    <submittedName>
        <fullName evidence="1">Tautomerase family protein</fullName>
    </submittedName>
</protein>
<comment type="caution">
    <text evidence="1">The sequence shown here is derived from an EMBL/GenBank/DDBJ whole genome shotgun (WGS) entry which is preliminary data.</text>
</comment>
<dbReference type="RefSeq" id="WP_211976301.1">
    <property type="nucleotide sequence ID" value="NZ_CBFHAM010000072.1"/>
</dbReference>
<organism evidence="1 2">
    <name type="scientific">Chitinophaga hostae</name>
    <dbReference type="NCBI Taxonomy" id="2831022"/>
    <lineage>
        <taxon>Bacteria</taxon>
        <taxon>Pseudomonadati</taxon>
        <taxon>Bacteroidota</taxon>
        <taxon>Chitinophagia</taxon>
        <taxon>Chitinophagales</taxon>
        <taxon>Chitinophagaceae</taxon>
        <taxon>Chitinophaga</taxon>
    </lineage>
</organism>
<dbReference type="Proteomes" id="UP000676386">
    <property type="component" value="Unassembled WGS sequence"/>
</dbReference>
<dbReference type="SUPFAM" id="SSF55331">
    <property type="entry name" value="Tautomerase/MIF"/>
    <property type="match status" value="1"/>
</dbReference>
<evidence type="ECO:0000313" key="2">
    <source>
        <dbReference type="Proteomes" id="UP000676386"/>
    </source>
</evidence>
<proteinExistence type="predicted"/>
<gene>
    <name evidence="1" type="ORF">KE626_27790</name>
</gene>
<dbReference type="InterPro" id="IPR037479">
    <property type="entry name" value="Tauto_MSAD"/>
</dbReference>
<dbReference type="InterPro" id="IPR014347">
    <property type="entry name" value="Tautomerase/MIF_sf"/>
</dbReference>
<dbReference type="PANTHER" id="PTHR38460">
    <property type="entry name" value="TAUTOMERASE YOLI-RELATED"/>
    <property type="match status" value="1"/>
</dbReference>
<keyword evidence="2" id="KW-1185">Reference proteome</keyword>